<feature type="transmembrane region" description="Helical" evidence="1">
    <location>
        <begin position="12"/>
        <end position="32"/>
    </location>
</feature>
<evidence type="ECO:0000256" key="1">
    <source>
        <dbReference type="SAM" id="Phobius"/>
    </source>
</evidence>
<dbReference type="SUPFAM" id="SSF82714">
    <property type="entry name" value="Multidrug efflux transporter AcrB TolC docking domain, DN and DC subdomains"/>
    <property type="match status" value="2"/>
</dbReference>
<dbReference type="Gene3D" id="3.30.70.1320">
    <property type="entry name" value="Multidrug efflux transporter AcrB pore domain like"/>
    <property type="match status" value="1"/>
</dbReference>
<evidence type="ECO:0000313" key="3">
    <source>
        <dbReference type="Proteomes" id="UP000613030"/>
    </source>
</evidence>
<dbReference type="Gene3D" id="1.20.1640.10">
    <property type="entry name" value="Multidrug efflux transporter AcrB transmembrane domain"/>
    <property type="match status" value="2"/>
</dbReference>
<feature type="transmembrane region" description="Helical" evidence="1">
    <location>
        <begin position="956"/>
        <end position="978"/>
    </location>
</feature>
<feature type="transmembrane region" description="Helical" evidence="1">
    <location>
        <begin position="984"/>
        <end position="1007"/>
    </location>
</feature>
<protein>
    <submittedName>
        <fullName evidence="2">Efflux RND transporter permease subunit</fullName>
    </submittedName>
</protein>
<dbReference type="EMBL" id="JAERRB010000003">
    <property type="protein sequence ID" value="MBL0741574.1"/>
    <property type="molecule type" value="Genomic_DNA"/>
</dbReference>
<feature type="transmembrane region" description="Helical" evidence="1">
    <location>
        <begin position="364"/>
        <end position="384"/>
    </location>
</feature>
<organism evidence="2 3">
    <name type="scientific">Chryseolinea lacunae</name>
    <dbReference type="NCBI Taxonomy" id="2801331"/>
    <lineage>
        <taxon>Bacteria</taxon>
        <taxon>Pseudomonadati</taxon>
        <taxon>Bacteroidota</taxon>
        <taxon>Cytophagia</taxon>
        <taxon>Cytophagales</taxon>
        <taxon>Fulvivirgaceae</taxon>
        <taxon>Chryseolinea</taxon>
    </lineage>
</organism>
<comment type="caution">
    <text evidence="2">The sequence shown here is derived from an EMBL/GenBank/DDBJ whole genome shotgun (WGS) entry which is preliminary data.</text>
</comment>
<dbReference type="Gene3D" id="3.30.2090.10">
    <property type="entry name" value="Multidrug efflux transporter AcrB TolC docking domain, DN and DC subdomains"/>
    <property type="match status" value="2"/>
</dbReference>
<dbReference type="SUPFAM" id="SSF82866">
    <property type="entry name" value="Multidrug efflux transporter AcrB transmembrane domain"/>
    <property type="match status" value="2"/>
</dbReference>
<dbReference type="RefSeq" id="WP_202008949.1">
    <property type="nucleotide sequence ID" value="NZ_JAERRB010000003.1"/>
</dbReference>
<dbReference type="InterPro" id="IPR001036">
    <property type="entry name" value="Acrflvin-R"/>
</dbReference>
<keyword evidence="1" id="KW-0472">Membrane</keyword>
<feature type="transmembrane region" description="Helical" evidence="1">
    <location>
        <begin position="907"/>
        <end position="931"/>
    </location>
</feature>
<keyword evidence="1" id="KW-1133">Transmembrane helix</keyword>
<dbReference type="InterPro" id="IPR027463">
    <property type="entry name" value="AcrB_DN_DC_subdom"/>
</dbReference>
<dbReference type="PANTHER" id="PTHR32063:SF28">
    <property type="entry name" value="BLR2861 PROTEIN"/>
    <property type="match status" value="1"/>
</dbReference>
<reference evidence="2 3" key="1">
    <citation type="submission" date="2021-01" db="EMBL/GenBank/DDBJ databases">
        <title>Chryseolinea sp. Jin1 Genome sequencing and assembly.</title>
        <authorList>
            <person name="Kim I."/>
        </authorList>
    </citation>
    <scope>NUCLEOTIDE SEQUENCE [LARGE SCALE GENOMIC DNA]</scope>
    <source>
        <strain evidence="2 3">Jin1</strain>
    </source>
</reference>
<keyword evidence="3" id="KW-1185">Reference proteome</keyword>
<dbReference type="Gene3D" id="3.30.70.1430">
    <property type="entry name" value="Multidrug efflux transporter AcrB pore domain"/>
    <property type="match status" value="2"/>
</dbReference>
<feature type="transmembrane region" description="Helical" evidence="1">
    <location>
        <begin position="881"/>
        <end position="901"/>
    </location>
</feature>
<dbReference type="Gene3D" id="3.30.70.1440">
    <property type="entry name" value="Multidrug efflux transporter AcrB pore domain"/>
    <property type="match status" value="1"/>
</dbReference>
<keyword evidence="1" id="KW-0812">Transmembrane</keyword>
<name>A0ABS1KQD2_9BACT</name>
<feature type="transmembrane region" description="Helical" evidence="1">
    <location>
        <begin position="431"/>
        <end position="451"/>
    </location>
</feature>
<evidence type="ECO:0000313" key="2">
    <source>
        <dbReference type="EMBL" id="MBL0741574.1"/>
    </source>
</evidence>
<dbReference type="Pfam" id="PF00873">
    <property type="entry name" value="ACR_tran"/>
    <property type="match status" value="1"/>
</dbReference>
<dbReference type="PANTHER" id="PTHR32063">
    <property type="match status" value="1"/>
</dbReference>
<dbReference type="PRINTS" id="PR00702">
    <property type="entry name" value="ACRIFLAVINRP"/>
</dbReference>
<sequence>MNISELSLKRPVLAFVMNIIIVLFGIIGFKFLGIRDYPAIDPPNVNVRTNYSGANADIIESQITEPLEKSINGIAGIKNITSSSSQGNSNINIEFELGVDLETATNDVRDKVSQASRSLPQDLTNPPVVSKADANSDAIISMTVQSSTRNPLQLAEYCNNTLVERLQTIPGVSSVQVWGEKKYAMRIWLDPSKLSAYSLTPLDVQAALNKENVELPSGKISGNATELTVRTFGKLYTEDDFENVIIKSTPQGDIRLKNIGEAVLGPENEESILRESNIPMIGLAIVPLPGSNYVEIASEFYKRLDQIKKEVPEDIQLSIAMDQTIFILRSIEEVEETLIISFLLVVLIIYLFFRDFIIAIRPLIDIPVSLIATFFIMYLLGFSINVLTMLGIVLATGLVVDDGIVVTENIYKKLEQGMNKYQAALEGSKEIFFAVISTSITLAVVFLPILFLQGFVGRLFREFGIVVAGAVLVSCFVSLTLTPVLSVKLTRSHHEHSWFYRVTEPFFAGMENGYSRMLASFMRVRWVSFVIIGVCLGAAIYIWMNMQSELAPMEDRNQFRLQMSAVEGTSYDYMDEYVQDMVTYIQDSIPEYKTALSVTAPSFSGSGSANSGFVRVTLSDPPDRSRSQQQIVDAVSKNLGRFPQGRSFPIQEQTISVNRRGGLPVQFVIQNNNFEKLQQVLPKFLEAANNNPVLQGVDIDLKFNKPELKVEINRLKAAQLGISVQDIAQTLQLAYSNLRFGYFTKEGKQYQVMGQVARLDRDDPDDLKSLYVRTNSGQLVSLDNLVTVEESTTPPSLFHFNRYKSATVSAGLAPGKTIGDGIKVMEEIKTQLLDDTFTTSLAGTSRDYAESSSNILFAFLLALVLIYLILAAQFESFVDPLTIMFTVPLALAGAFIALFIFGQTLNIFSEIGMIMLIGLVTKNGILIVEFANQKREEGMTRLDAVLEASRLRLRPILMTSLAMALGSLPLALSLGAASTSRRPLGIVIVGGIMFALVLTLFVIPAIYSYFSRQRKHIDFGSSTPPNKEQTPDQKELVYEA</sequence>
<accession>A0ABS1KQD2</accession>
<feature type="transmembrane region" description="Helical" evidence="1">
    <location>
        <begin position="390"/>
        <end position="411"/>
    </location>
</feature>
<feature type="transmembrane region" description="Helical" evidence="1">
    <location>
        <begin position="855"/>
        <end position="874"/>
    </location>
</feature>
<dbReference type="SUPFAM" id="SSF82693">
    <property type="entry name" value="Multidrug efflux transporter AcrB pore domain, PN1, PN2, PC1 and PC2 subdomains"/>
    <property type="match status" value="3"/>
</dbReference>
<gene>
    <name evidence="2" type="ORF">JI741_10115</name>
</gene>
<proteinExistence type="predicted"/>
<feature type="transmembrane region" description="Helical" evidence="1">
    <location>
        <begin position="526"/>
        <end position="544"/>
    </location>
</feature>
<feature type="transmembrane region" description="Helical" evidence="1">
    <location>
        <begin position="463"/>
        <end position="485"/>
    </location>
</feature>
<dbReference type="Proteomes" id="UP000613030">
    <property type="component" value="Unassembled WGS sequence"/>
</dbReference>
<feature type="transmembrane region" description="Helical" evidence="1">
    <location>
        <begin position="338"/>
        <end position="357"/>
    </location>
</feature>